<keyword evidence="1" id="KW-0648">Protein biosynthesis</keyword>
<dbReference type="Proteomes" id="UP000250123">
    <property type="component" value="Chromosome SHEWBE"/>
</dbReference>
<evidence type="ECO:0000313" key="2">
    <source>
        <dbReference type="Proteomes" id="UP000250123"/>
    </source>
</evidence>
<dbReference type="AlphaFoldDB" id="A0A330M4I4"/>
<dbReference type="GO" id="GO:0003746">
    <property type="term" value="F:translation elongation factor activity"/>
    <property type="evidence" value="ECO:0007669"/>
    <property type="project" value="UniProtKB-KW"/>
</dbReference>
<dbReference type="RefSeq" id="WP_112352924.1">
    <property type="nucleotide sequence ID" value="NZ_LS483452.1"/>
</dbReference>
<sequence length="202" mass="22010">MANNGKFDKRLIVDRIISGLELAKQAAMSAAKQAHETATHSETVAKSKYETFGLEASYLAHGQAQRVAECEVELSGYRSLNLACLLDDSAIDLSALVSLEDELGIENTYFIGPGAPGMKISLEIDKNIDLEIDKNIDLETDKNTDIDLAAGCHKNSHKEQLMITVITPSSPLGQLLMGKYLDDSVRLNIGEQPKVYEITGVE</sequence>
<proteinExistence type="predicted"/>
<dbReference type="OrthoDB" id="5293337at2"/>
<reference evidence="2" key="1">
    <citation type="submission" date="2018-06" db="EMBL/GenBank/DDBJ databases">
        <authorList>
            <person name="Cea G.-C."/>
            <person name="William W."/>
        </authorList>
    </citation>
    <scope>NUCLEOTIDE SEQUENCE [LARGE SCALE GENOMIC DNA]</scope>
    <source>
        <strain evidence="2">DB21MT-2</strain>
    </source>
</reference>
<dbReference type="Gene3D" id="3.10.50.30">
    <property type="entry name" value="Transcription elongation factor, GreA/GreB, C-terminal domain"/>
    <property type="match status" value="1"/>
</dbReference>
<dbReference type="EMBL" id="LS483452">
    <property type="protein sequence ID" value="SQH76855.1"/>
    <property type="molecule type" value="Genomic_DNA"/>
</dbReference>
<name>A0A330M4I4_9GAMM</name>
<evidence type="ECO:0000313" key="1">
    <source>
        <dbReference type="EMBL" id="SQH76855.1"/>
    </source>
</evidence>
<accession>A0A330M4I4</accession>
<dbReference type="KEGG" id="sbk:SHEWBE_2892"/>
<protein>
    <submittedName>
        <fullName evidence="1">Transcription elongation factor</fullName>
    </submittedName>
</protein>
<keyword evidence="1" id="KW-0251">Elongation factor</keyword>
<organism evidence="1 2">
    <name type="scientific">Shewanella benthica</name>
    <dbReference type="NCBI Taxonomy" id="43661"/>
    <lineage>
        <taxon>Bacteria</taxon>
        <taxon>Pseudomonadati</taxon>
        <taxon>Pseudomonadota</taxon>
        <taxon>Gammaproteobacteria</taxon>
        <taxon>Alteromonadales</taxon>
        <taxon>Shewanellaceae</taxon>
        <taxon>Shewanella</taxon>
    </lineage>
</organism>
<dbReference type="SUPFAM" id="SSF54534">
    <property type="entry name" value="FKBP-like"/>
    <property type="match status" value="1"/>
</dbReference>
<gene>
    <name evidence="1" type="ORF">SHEWBE_2892</name>
</gene>
<dbReference type="InterPro" id="IPR036953">
    <property type="entry name" value="GreA/GreB_C_sf"/>
</dbReference>
<dbReference type="GO" id="GO:0003677">
    <property type="term" value="F:DNA binding"/>
    <property type="evidence" value="ECO:0007669"/>
    <property type="project" value="InterPro"/>
</dbReference>
<dbReference type="GO" id="GO:0032784">
    <property type="term" value="P:regulation of DNA-templated transcription elongation"/>
    <property type="evidence" value="ECO:0007669"/>
    <property type="project" value="InterPro"/>
</dbReference>